<dbReference type="SUPFAM" id="SSF54373">
    <property type="entry name" value="FAD-linked reductases, C-terminal domain"/>
    <property type="match status" value="1"/>
</dbReference>
<dbReference type="InterPro" id="IPR036188">
    <property type="entry name" value="FAD/NAD-bd_sf"/>
</dbReference>
<dbReference type="PANTHER" id="PTHR13847">
    <property type="entry name" value="SARCOSINE DEHYDROGENASE-RELATED"/>
    <property type="match status" value="1"/>
</dbReference>
<gene>
    <name evidence="3" type="ORF">FF125_18745</name>
</gene>
<protein>
    <submittedName>
        <fullName evidence="3">FAD-dependent oxidoreductase</fullName>
    </submittedName>
</protein>
<name>A0A5B7TYC2_9FLAO</name>
<dbReference type="Proteomes" id="UP000306229">
    <property type="component" value="Chromosome"/>
</dbReference>
<dbReference type="OrthoDB" id="9794226at2"/>
<evidence type="ECO:0000313" key="3">
    <source>
        <dbReference type="EMBL" id="QCX40383.1"/>
    </source>
</evidence>
<evidence type="ECO:0000256" key="1">
    <source>
        <dbReference type="ARBA" id="ARBA00023002"/>
    </source>
</evidence>
<dbReference type="AlphaFoldDB" id="A0A5B7TYC2"/>
<dbReference type="EMBL" id="CP040749">
    <property type="protein sequence ID" value="QCX40383.1"/>
    <property type="molecule type" value="Genomic_DNA"/>
</dbReference>
<evidence type="ECO:0000259" key="2">
    <source>
        <dbReference type="Pfam" id="PF01266"/>
    </source>
</evidence>
<evidence type="ECO:0000313" key="4">
    <source>
        <dbReference type="Proteomes" id="UP000306229"/>
    </source>
</evidence>
<dbReference type="Gene3D" id="3.30.9.10">
    <property type="entry name" value="D-Amino Acid Oxidase, subunit A, domain 2"/>
    <property type="match status" value="1"/>
</dbReference>
<organism evidence="3 4">
    <name type="scientific">Aureibaculum algae</name>
    <dbReference type="NCBI Taxonomy" id="2584122"/>
    <lineage>
        <taxon>Bacteria</taxon>
        <taxon>Pseudomonadati</taxon>
        <taxon>Bacteroidota</taxon>
        <taxon>Flavobacteriia</taxon>
        <taxon>Flavobacteriales</taxon>
        <taxon>Flavobacteriaceae</taxon>
        <taxon>Aureibaculum</taxon>
    </lineage>
</organism>
<dbReference type="GO" id="GO:0005737">
    <property type="term" value="C:cytoplasm"/>
    <property type="evidence" value="ECO:0007669"/>
    <property type="project" value="TreeGrafter"/>
</dbReference>
<keyword evidence="4" id="KW-1185">Reference proteome</keyword>
<dbReference type="RefSeq" id="WP_138951354.1">
    <property type="nucleotide sequence ID" value="NZ_CP040749.1"/>
</dbReference>
<keyword evidence="1" id="KW-0560">Oxidoreductase</keyword>
<sequence>MKNCIIIGGGIIGLSTAYFLQKEGCRVTVIDQTNMDGLAGGASYVNAGYLTPSHIISLAAPGMISKGIKYMFNSTSPFYMKPRLDIDFLKWTWYFKKSATQYKVERAMPVIKDINLLSRDLYEEIYNSNDLGQFQLEKKGLLMLYKTDKAGEAESKIARVAEGMNLESTVLNAKELKAIEPKVSLEVKGAIHYLCDFHTSPNEIMSSMKIHLEKKGVVFLKNEKVVDFAIKNKNITEIITTKNSYKADEIILATGSWSGLVAKKLHLKLPMEGGKGYRINMEEETGINYPAILMEKKVAVTPMKDFTRFAGTMEMSGLNHTINKKRVDAIANASEQYYEGLKIPQYNIDSAQCGLRPVSPDGLPYIGRTSKFENLTIGAGHAMMGWSLGPATGKLISEIITDRKSSIDLTPFNPDRKF</sequence>
<proteinExistence type="predicted"/>
<dbReference type="Pfam" id="PF01266">
    <property type="entry name" value="DAO"/>
    <property type="match status" value="1"/>
</dbReference>
<dbReference type="PANTHER" id="PTHR13847:SF289">
    <property type="entry name" value="GLYCINE OXIDASE"/>
    <property type="match status" value="1"/>
</dbReference>
<dbReference type="KEGG" id="fbe:FF125_18745"/>
<accession>A0A5B7TYC2</accession>
<dbReference type="Gene3D" id="3.50.50.60">
    <property type="entry name" value="FAD/NAD(P)-binding domain"/>
    <property type="match status" value="2"/>
</dbReference>
<dbReference type="GO" id="GO:0016491">
    <property type="term" value="F:oxidoreductase activity"/>
    <property type="evidence" value="ECO:0007669"/>
    <property type="project" value="UniProtKB-KW"/>
</dbReference>
<reference evidence="3 4" key="1">
    <citation type="submission" date="2019-05" db="EMBL/GenBank/DDBJ databases">
        <title>Algicella ahnfeltiae gen. nov., sp. nov., a novel marine bacterium of the family Flavobacteriaceae isolated from a red alga.</title>
        <authorList>
            <person name="Nedashkovskaya O.I."/>
            <person name="Kukhlevskiy A.D."/>
            <person name="Kim S.-G."/>
            <person name="Zhukova N.V."/>
            <person name="Mikhailov V.V."/>
        </authorList>
    </citation>
    <scope>NUCLEOTIDE SEQUENCE [LARGE SCALE GENOMIC DNA]</scope>
    <source>
        <strain evidence="3 4">10Alg115</strain>
    </source>
</reference>
<feature type="domain" description="FAD dependent oxidoreductase" evidence="2">
    <location>
        <begin position="5"/>
        <end position="398"/>
    </location>
</feature>
<dbReference type="InterPro" id="IPR006076">
    <property type="entry name" value="FAD-dep_OxRdtase"/>
</dbReference>
<dbReference type="SUPFAM" id="SSF51905">
    <property type="entry name" value="FAD/NAD(P)-binding domain"/>
    <property type="match status" value="1"/>
</dbReference>